<dbReference type="AlphaFoldDB" id="A0A8J6AU20"/>
<evidence type="ECO:0000313" key="7">
    <source>
        <dbReference type="EMBL" id="KAG9391530.1"/>
    </source>
</evidence>
<keyword evidence="2" id="KW-0805">Transcription regulation</keyword>
<keyword evidence="8" id="KW-1185">Reference proteome</keyword>
<dbReference type="Pfam" id="PF00808">
    <property type="entry name" value="CBFD_NFYB_HMF"/>
    <property type="match status" value="1"/>
</dbReference>
<gene>
    <name evidence="7" type="ORF">J8273_6294</name>
</gene>
<dbReference type="Proteomes" id="UP000717585">
    <property type="component" value="Unassembled WGS sequence"/>
</dbReference>
<dbReference type="GO" id="GO:0016602">
    <property type="term" value="C:CCAAT-binding factor complex"/>
    <property type="evidence" value="ECO:0007669"/>
    <property type="project" value="InterPro"/>
</dbReference>
<comment type="caution">
    <text evidence="7">The sequence shown here is derived from an EMBL/GenBank/DDBJ whole genome shotgun (WGS) entry which is preliminary data.</text>
</comment>
<feature type="domain" description="Transcription factor CBF/NF-Y/archaeal histone" evidence="6">
    <location>
        <begin position="52"/>
        <end position="115"/>
    </location>
</feature>
<feature type="compositionally biased region" description="Polar residues" evidence="5">
    <location>
        <begin position="31"/>
        <end position="43"/>
    </location>
</feature>
<dbReference type="PANTHER" id="PTHR11064:SF9">
    <property type="entry name" value="NUCLEAR TRANSCRIPTION FACTOR Y SUBUNIT BETA"/>
    <property type="match status" value="1"/>
</dbReference>
<reference evidence="7" key="1">
    <citation type="submission" date="2021-05" db="EMBL/GenBank/DDBJ databases">
        <title>A free-living protist that lacks canonical eukaryotic 1 DNA replication and segregation systems.</title>
        <authorList>
            <person name="Salas-Leiva D.E."/>
            <person name="Tromer E.C."/>
            <person name="Curtis B.A."/>
            <person name="Jerlstrom-Hultqvist J."/>
            <person name="Kolisko M."/>
            <person name="Yi Z."/>
            <person name="Salas-Leiva J.S."/>
            <person name="Gallot-Lavallee L."/>
            <person name="Kops G.J.P.L."/>
            <person name="Archibald J.M."/>
            <person name="Simpson A.G.B."/>
            <person name="Roger A.J."/>
        </authorList>
    </citation>
    <scope>NUCLEOTIDE SEQUENCE</scope>
    <source>
        <strain evidence="7">BICM</strain>
    </source>
</reference>
<evidence type="ECO:0000256" key="5">
    <source>
        <dbReference type="SAM" id="MobiDB-lite"/>
    </source>
</evidence>
<evidence type="ECO:0000256" key="1">
    <source>
        <dbReference type="ARBA" id="ARBA00009053"/>
    </source>
</evidence>
<dbReference type="GO" id="GO:0001228">
    <property type="term" value="F:DNA-binding transcription activator activity, RNA polymerase II-specific"/>
    <property type="evidence" value="ECO:0007669"/>
    <property type="project" value="InterPro"/>
</dbReference>
<dbReference type="GO" id="GO:0046982">
    <property type="term" value="F:protein heterodimerization activity"/>
    <property type="evidence" value="ECO:0007669"/>
    <property type="project" value="InterPro"/>
</dbReference>
<accession>A0A8J6AU20</accession>
<organism evidence="7 8">
    <name type="scientific">Carpediemonas membranifera</name>
    <dbReference type="NCBI Taxonomy" id="201153"/>
    <lineage>
        <taxon>Eukaryota</taxon>
        <taxon>Metamonada</taxon>
        <taxon>Carpediemonas-like organisms</taxon>
        <taxon>Carpediemonas</taxon>
    </lineage>
</organism>
<keyword evidence="4" id="KW-0804">Transcription</keyword>
<dbReference type="InterPro" id="IPR027113">
    <property type="entry name" value="Transc_fact_NFYB/HAP3"/>
</dbReference>
<evidence type="ECO:0000256" key="4">
    <source>
        <dbReference type="ARBA" id="ARBA00023163"/>
    </source>
</evidence>
<dbReference type="InterPro" id="IPR003958">
    <property type="entry name" value="CBFA_NFYB_domain"/>
</dbReference>
<dbReference type="OrthoDB" id="386949at2759"/>
<evidence type="ECO:0000256" key="3">
    <source>
        <dbReference type="ARBA" id="ARBA00023125"/>
    </source>
</evidence>
<dbReference type="SUPFAM" id="SSF47113">
    <property type="entry name" value="Histone-fold"/>
    <property type="match status" value="1"/>
</dbReference>
<name>A0A8J6AU20_9EUKA</name>
<dbReference type="CDD" id="cd22907">
    <property type="entry name" value="HFD_NFYB"/>
    <property type="match status" value="1"/>
</dbReference>
<sequence length="139" mass="15375">MLSTENGIDLAGFGDRLVEQQYSTGLGEPTSPGTDPTNAQTTRAAKESEQYVPIANVNRMMHTVVGDDVKIMRDTKELLQESVSEFILLLTGEATEVCNADGRKTISAEDVLTVVQNVGFERYEPYLRAMHQCIRKKGH</sequence>
<dbReference type="PANTHER" id="PTHR11064">
    <property type="entry name" value="CCAAT-BINDING TRANSCRIPTION FACTOR-RELATED"/>
    <property type="match status" value="1"/>
</dbReference>
<evidence type="ECO:0000313" key="8">
    <source>
        <dbReference type="Proteomes" id="UP000717585"/>
    </source>
</evidence>
<protein>
    <submittedName>
        <fullName evidence="7">Histone-like transcription factor (CBF/NF-Y) and archaeal histone</fullName>
    </submittedName>
</protein>
<evidence type="ECO:0000256" key="2">
    <source>
        <dbReference type="ARBA" id="ARBA00023015"/>
    </source>
</evidence>
<feature type="region of interest" description="Disordered" evidence="5">
    <location>
        <begin position="23"/>
        <end position="49"/>
    </location>
</feature>
<dbReference type="InterPro" id="IPR009072">
    <property type="entry name" value="Histone-fold"/>
</dbReference>
<dbReference type="Gene3D" id="1.10.20.10">
    <property type="entry name" value="Histone, subunit A"/>
    <property type="match status" value="1"/>
</dbReference>
<evidence type="ECO:0000259" key="6">
    <source>
        <dbReference type="Pfam" id="PF00808"/>
    </source>
</evidence>
<comment type="similarity">
    <text evidence="1">Belongs to the NFYB/HAP3 subunit family.</text>
</comment>
<dbReference type="GO" id="GO:0000978">
    <property type="term" value="F:RNA polymerase II cis-regulatory region sequence-specific DNA binding"/>
    <property type="evidence" value="ECO:0007669"/>
    <property type="project" value="TreeGrafter"/>
</dbReference>
<keyword evidence="3" id="KW-0238">DNA-binding</keyword>
<proteinExistence type="inferred from homology"/>
<dbReference type="EMBL" id="JAHDYR010000053">
    <property type="protein sequence ID" value="KAG9391530.1"/>
    <property type="molecule type" value="Genomic_DNA"/>
</dbReference>